<sequence length="135" mass="15030">MRPSHAAALRRFSTALGQELREGRFWLAYDQAFGAFPRTRAYVPKPVDVTGQLAAPPRDPRKEVVQPSSWVIVAHCSPTHLLRDQLCCLAREDLSEGVKICYAGEVYKAGDHEKYSEKYSLESGGLVVDGAFFCL</sequence>
<organism evidence="1 2">
    <name type="scientific">Durusdinium trenchii</name>
    <dbReference type="NCBI Taxonomy" id="1381693"/>
    <lineage>
        <taxon>Eukaryota</taxon>
        <taxon>Sar</taxon>
        <taxon>Alveolata</taxon>
        <taxon>Dinophyceae</taxon>
        <taxon>Suessiales</taxon>
        <taxon>Symbiodiniaceae</taxon>
        <taxon>Durusdinium</taxon>
    </lineage>
</organism>
<reference evidence="1 2" key="1">
    <citation type="submission" date="2024-02" db="EMBL/GenBank/DDBJ databases">
        <authorList>
            <person name="Chen Y."/>
            <person name="Shah S."/>
            <person name="Dougan E. K."/>
            <person name="Thang M."/>
            <person name="Chan C."/>
        </authorList>
    </citation>
    <scope>NUCLEOTIDE SEQUENCE [LARGE SCALE GENOMIC DNA]</scope>
</reference>
<proteinExistence type="predicted"/>
<name>A0ABP0NBC1_9DINO</name>
<keyword evidence="2" id="KW-1185">Reference proteome</keyword>
<evidence type="ECO:0000313" key="1">
    <source>
        <dbReference type="EMBL" id="CAK9060884.1"/>
    </source>
</evidence>
<dbReference type="Proteomes" id="UP001642484">
    <property type="component" value="Unassembled WGS sequence"/>
</dbReference>
<protein>
    <submittedName>
        <fullName evidence="1">Uncharacterized protein</fullName>
    </submittedName>
</protein>
<gene>
    <name evidence="1" type="ORF">CCMP2556_LOCUS29956</name>
</gene>
<dbReference type="EMBL" id="CAXAMN010021569">
    <property type="protein sequence ID" value="CAK9060884.1"/>
    <property type="molecule type" value="Genomic_DNA"/>
</dbReference>
<accession>A0ABP0NBC1</accession>
<evidence type="ECO:0000313" key="2">
    <source>
        <dbReference type="Proteomes" id="UP001642484"/>
    </source>
</evidence>
<comment type="caution">
    <text evidence="1">The sequence shown here is derived from an EMBL/GenBank/DDBJ whole genome shotgun (WGS) entry which is preliminary data.</text>
</comment>